<feature type="domain" description="Protein kinase" evidence="21">
    <location>
        <begin position="1400"/>
        <end position="1657"/>
    </location>
</feature>
<evidence type="ECO:0000256" key="5">
    <source>
        <dbReference type="ARBA" id="ARBA00022490"/>
    </source>
</evidence>
<keyword evidence="9" id="KW-0479">Metal-binding</keyword>
<evidence type="ECO:0000256" key="19">
    <source>
        <dbReference type="PROSITE-ProRule" id="PRU10141"/>
    </source>
</evidence>
<keyword evidence="12 19" id="KW-0067">ATP-binding</keyword>
<dbReference type="InterPro" id="IPR000719">
    <property type="entry name" value="Prot_kinase_dom"/>
</dbReference>
<dbReference type="Proteomes" id="UP000005408">
    <property type="component" value="Unassembled WGS sequence"/>
</dbReference>
<dbReference type="GO" id="GO:0046872">
    <property type="term" value="F:metal ion binding"/>
    <property type="evidence" value="ECO:0007669"/>
    <property type="project" value="UniProtKB-KW"/>
</dbReference>
<dbReference type="InterPro" id="IPR008271">
    <property type="entry name" value="Ser/Thr_kinase_AS"/>
</dbReference>
<dbReference type="FunFam" id="1.10.510.10:FF:000122">
    <property type="entry name" value="Mitogen-activated protein kinase kinase kinase 4"/>
    <property type="match status" value="1"/>
</dbReference>
<sequence>MLTEQELSKLDMADGELKTPLSTTPTEDFNPLAEDPDNFISGHSPQRQGHHDADCSGSEEESDYQCNSMEEMSTGNLYGVTPPTYMRGVKRDKKKHQTNIQKSSYKQFTELKKASKKSHRNAVIKERYANDPLFCKLGHIDSDDNLDKDFADDKDKRSMDRREMRKKSMTKTIAHERLAKRSSSDLAAIDTSTVDVPVPQAAAKFDTSGRFSSFNFGSKLPVDSSGRFTSFNLKSHPLSMMGQSLSSSWSVGRSEHRRQSVVNVEVPKERVDFFKIFSTLLNMGSNSKKEKDAKGVKEKMSYRRQISSEQELWQERYKDYLWLELQMEKNGFQNQLEQEEFLQNERAKIPGVIEEILNFRFECSVELSDSKSEEDSYANRQNEGTAYSFTLSSETVAQQREALKYVQELLDKLDSCEKLFPTSRSFAKEYEMYKNEQFTQRVKSLYLWQSITKDLCHKIKKLGLVLGAQHASDLDWPVIESPRSSEEFDFTGLNRVDIPKIQESVSGNSEDEVEIPSPECLGAQTDNAKRVTFTLHPSRASKISSPDSSEIPSRGSKLSSTYSLGSLSRASSEASLDELHHTSAKLLFRKYVDKTLKRMGMNKMLLRFKELLDRTLQRAREALQRPKTLPQLEMQSPEVDGTVQLSSSPSLDLHYADASSTSINFHRSSSLTDFGAWCEQFIQMGLPSFQSSYLFLLHVFLEVIHEALRLRLEQRPVIDPSFLSIRPLLRECKEVLRGAVIVKQYFQTMVDEVTSEGDTNTMKDLEEFDNDVRQMLEVYFTYLQSWMLALQSLPEASLSLKNVLESEWLFTKQICPHVIGGEAEAGKRFSSLASSLLNSIADFLESGIDDFSTSLYNLTINDDSVDRSDPGEKDTNNNNDSDTNDEVQDQQKMVIQDIRHLFQQTSRNCKKLFNEARERASKALGFAKALRKDLEIAADFNIAVTTVELLAKLKTTNFVMVNFSTNDPGYLMFIPSRIADNRRLILQLLNVTCGREDLSASIQDLGTLKEDGYLLMVCCQGGQGSVKDCPCWFGQIVKVDPTAETAIALSHIQVEGLLLVVIHSSQLSAQRKEFESLMGKTVQLVNEQTSCHQAIAESLTELKSSAMELQERVVQAIKSVDEKFYCEEMANFDDNERNHLLNLYRETMLKGYNFGFEYLREVTRLVSGDTKQRLSKRLVNFAKEWMAFVTDKCEKGRGMRPKWASQGFDFLIVACDPKVLACLTDEEYQELKKSINSCISHVIGSADRTPVSPTHSQGTSPIPRSSSVDSGRQPYLRYPSWPAEQVQGKFNRSTSNISNKSSQSEPTQESRVKRHSMDYHAEVEIHEGDDGGIVLDIHAKKNRVGETEDLKPMDRRKRAIMRLEERRQARLRDSGVIGVATSRKIEPDYRISVRRVNFRWQRGLKIGEGQYGKVYSAVNMDNGELMAMKEMKFQANDHQALKELADEIILFEGMQHPNLVRYYGVEVHRDEMLVFMEYCDRGTLEEAAKMGLPEHNIRVYTREILLAVNYLHEHNILHRDIKGANIFLTSSGCLKLGDFGCSEKLKSHATLPGEFNSLVGTMAYMAPEVITRNASQGHGRAADIWSLGCVVIEMSTGKRPWYDLENSAQIMFKVGMGGKPQIPDTLSAEGKDFLGHCFMSDPADRYTAAELLDHPFVKVEEQDGETS</sequence>
<dbReference type="GO" id="GO:0004709">
    <property type="term" value="F:MAP kinase kinase kinase activity"/>
    <property type="evidence" value="ECO:0007669"/>
    <property type="project" value="UniProtKB-EC"/>
</dbReference>
<feature type="binding site" evidence="19">
    <location>
        <position position="1429"/>
    </location>
    <ligand>
        <name>ATP</name>
        <dbReference type="ChEBI" id="CHEBI:30616"/>
    </ligand>
</feature>
<dbReference type="EC" id="2.7.11.25" evidence="4"/>
<evidence type="ECO:0000256" key="4">
    <source>
        <dbReference type="ARBA" id="ARBA00012406"/>
    </source>
</evidence>
<evidence type="ECO:0000259" key="21">
    <source>
        <dbReference type="PROSITE" id="PS50011"/>
    </source>
</evidence>
<evidence type="ECO:0000256" key="17">
    <source>
        <dbReference type="ARBA" id="ARBA00069057"/>
    </source>
</evidence>
<evidence type="ECO:0000256" key="1">
    <source>
        <dbReference type="ARBA" id="ARBA00001946"/>
    </source>
</evidence>
<evidence type="ECO:0000256" key="18">
    <source>
        <dbReference type="ARBA" id="ARBA00083883"/>
    </source>
</evidence>
<proteinExistence type="inferred from homology"/>
<accession>A0A8W8JK91</accession>
<evidence type="ECO:0000313" key="23">
    <source>
        <dbReference type="Proteomes" id="UP000005408"/>
    </source>
</evidence>
<dbReference type="SUPFAM" id="SSF56112">
    <property type="entry name" value="Protein kinase-like (PK-like)"/>
    <property type="match status" value="1"/>
</dbReference>
<dbReference type="InterPro" id="IPR017441">
    <property type="entry name" value="Protein_kinase_ATP_BS"/>
</dbReference>
<keyword evidence="13" id="KW-0460">Magnesium</keyword>
<feature type="region of interest" description="Disordered" evidence="20">
    <location>
        <begin position="863"/>
        <end position="886"/>
    </location>
</feature>
<keyword evidence="10 19" id="KW-0547">Nucleotide-binding</keyword>
<dbReference type="PROSITE" id="PS00108">
    <property type="entry name" value="PROTEIN_KINASE_ST"/>
    <property type="match status" value="1"/>
</dbReference>
<comment type="function">
    <text evidence="16">Component of a protein kinase signal transduction cascade. Activates the CSBP2, P38 and JNK MAPK pathways, but not the ERK pathway. Specifically phosphorylates and activates MAP2K4 and MAP2K6.</text>
</comment>
<reference evidence="22" key="1">
    <citation type="submission" date="2022-08" db="UniProtKB">
        <authorList>
            <consortium name="EnsemblMetazoa"/>
        </authorList>
    </citation>
    <scope>IDENTIFICATION</scope>
    <source>
        <strain evidence="22">05x7-T-G4-1.051#20</strain>
    </source>
</reference>
<feature type="region of interest" description="Disordered" evidence="20">
    <location>
        <begin position="1"/>
        <end position="66"/>
    </location>
</feature>
<dbReference type="Pfam" id="PF19431">
    <property type="entry name" value="MEKK4_N"/>
    <property type="match status" value="2"/>
</dbReference>
<dbReference type="GO" id="GO:0005524">
    <property type="term" value="F:ATP binding"/>
    <property type="evidence" value="ECO:0007669"/>
    <property type="project" value="UniProtKB-UniRule"/>
</dbReference>
<dbReference type="EnsemblMetazoa" id="G18965.1">
    <property type="protein sequence ID" value="G18965.1:cds"/>
    <property type="gene ID" value="G18965"/>
</dbReference>
<keyword evidence="23" id="KW-1185">Reference proteome</keyword>
<dbReference type="Gene3D" id="1.10.510.10">
    <property type="entry name" value="Transferase(Phosphotransferase) domain 1"/>
    <property type="match status" value="1"/>
</dbReference>
<evidence type="ECO:0000256" key="16">
    <source>
        <dbReference type="ARBA" id="ARBA00060115"/>
    </source>
</evidence>
<evidence type="ECO:0000256" key="3">
    <source>
        <dbReference type="ARBA" id="ARBA00006529"/>
    </source>
</evidence>
<feature type="compositionally biased region" description="Basic and acidic residues" evidence="20">
    <location>
        <begin position="864"/>
        <end position="875"/>
    </location>
</feature>
<keyword evidence="11" id="KW-0418">Kinase</keyword>
<dbReference type="InterPro" id="IPR050538">
    <property type="entry name" value="MAP_kinase_kinase_kinase"/>
</dbReference>
<evidence type="ECO:0000313" key="22">
    <source>
        <dbReference type="EnsemblMetazoa" id="G18965.1:cds"/>
    </source>
</evidence>
<dbReference type="Pfam" id="PF00069">
    <property type="entry name" value="Pkinase"/>
    <property type="match status" value="1"/>
</dbReference>
<feature type="region of interest" description="Disordered" evidence="20">
    <location>
        <begin position="538"/>
        <end position="562"/>
    </location>
</feature>
<evidence type="ECO:0000256" key="11">
    <source>
        <dbReference type="ARBA" id="ARBA00022777"/>
    </source>
</evidence>
<comment type="catalytic activity">
    <reaction evidence="14">
        <text>L-threonyl-[protein] + ATP = O-phospho-L-threonyl-[protein] + ADP + H(+)</text>
        <dbReference type="Rhea" id="RHEA:46608"/>
        <dbReference type="Rhea" id="RHEA-COMP:11060"/>
        <dbReference type="Rhea" id="RHEA-COMP:11605"/>
        <dbReference type="ChEBI" id="CHEBI:15378"/>
        <dbReference type="ChEBI" id="CHEBI:30013"/>
        <dbReference type="ChEBI" id="CHEBI:30616"/>
        <dbReference type="ChEBI" id="CHEBI:61977"/>
        <dbReference type="ChEBI" id="CHEBI:456216"/>
        <dbReference type="EC" id="2.7.11.25"/>
    </reaction>
</comment>
<keyword evidence="7" id="KW-0597">Phosphoprotein</keyword>
<keyword evidence="8" id="KW-0808">Transferase</keyword>
<dbReference type="InterPro" id="IPR011009">
    <property type="entry name" value="Kinase-like_dom_sf"/>
</dbReference>
<evidence type="ECO:0000256" key="9">
    <source>
        <dbReference type="ARBA" id="ARBA00022723"/>
    </source>
</evidence>
<dbReference type="PANTHER" id="PTHR48016:SF32">
    <property type="entry name" value="MITOGEN-ACTIVATED PROTEIN KINASE KINASE KINASE 4"/>
    <property type="match status" value="1"/>
</dbReference>
<evidence type="ECO:0000256" key="8">
    <source>
        <dbReference type="ARBA" id="ARBA00022679"/>
    </source>
</evidence>
<evidence type="ECO:0000256" key="7">
    <source>
        <dbReference type="ARBA" id="ARBA00022553"/>
    </source>
</evidence>
<evidence type="ECO:0000256" key="12">
    <source>
        <dbReference type="ARBA" id="ARBA00022840"/>
    </source>
</evidence>
<evidence type="ECO:0000256" key="20">
    <source>
        <dbReference type="SAM" id="MobiDB-lite"/>
    </source>
</evidence>
<evidence type="ECO:0000256" key="2">
    <source>
        <dbReference type="ARBA" id="ARBA00004556"/>
    </source>
</evidence>
<keyword evidence="5" id="KW-0963">Cytoplasm</keyword>
<dbReference type="CDD" id="cd06626">
    <property type="entry name" value="STKc_MEKK4"/>
    <property type="match status" value="1"/>
</dbReference>
<dbReference type="GO" id="GO:0048471">
    <property type="term" value="C:perinuclear region of cytoplasm"/>
    <property type="evidence" value="ECO:0007669"/>
    <property type="project" value="UniProtKB-SubCell"/>
</dbReference>
<feature type="compositionally biased region" description="Polar residues" evidence="20">
    <location>
        <begin position="1251"/>
        <end position="1270"/>
    </location>
</feature>
<evidence type="ECO:0000256" key="15">
    <source>
        <dbReference type="ARBA" id="ARBA00048329"/>
    </source>
</evidence>
<organism evidence="22 23">
    <name type="scientific">Magallana gigas</name>
    <name type="common">Pacific oyster</name>
    <name type="synonym">Crassostrea gigas</name>
    <dbReference type="NCBI Taxonomy" id="29159"/>
    <lineage>
        <taxon>Eukaryota</taxon>
        <taxon>Metazoa</taxon>
        <taxon>Spiralia</taxon>
        <taxon>Lophotrochozoa</taxon>
        <taxon>Mollusca</taxon>
        <taxon>Bivalvia</taxon>
        <taxon>Autobranchia</taxon>
        <taxon>Pteriomorphia</taxon>
        <taxon>Ostreida</taxon>
        <taxon>Ostreoidea</taxon>
        <taxon>Ostreidae</taxon>
        <taxon>Magallana</taxon>
    </lineage>
</organism>
<feature type="region of interest" description="Disordered" evidence="20">
    <location>
        <begin position="1246"/>
        <end position="1314"/>
    </location>
</feature>
<comment type="subcellular location">
    <subcellularLocation>
        <location evidence="2">Cytoplasm</location>
        <location evidence="2">Perinuclear region</location>
    </subcellularLocation>
</comment>
<comment type="similarity">
    <text evidence="3">Belongs to the protein kinase superfamily. STE Ser/Thr protein kinase family. MAP kinase kinase kinase subfamily.</text>
</comment>
<dbReference type="SMART" id="SM00220">
    <property type="entry name" value="S_TKc"/>
    <property type="match status" value="1"/>
</dbReference>
<evidence type="ECO:0000256" key="10">
    <source>
        <dbReference type="ARBA" id="ARBA00022741"/>
    </source>
</evidence>
<feature type="compositionally biased region" description="Basic and acidic residues" evidence="20">
    <location>
        <begin position="149"/>
        <end position="163"/>
    </location>
</feature>
<keyword evidence="6" id="KW-0723">Serine/threonine-protein kinase</keyword>
<feature type="compositionally biased region" description="Low complexity" evidence="20">
    <location>
        <begin position="1291"/>
        <end position="1304"/>
    </location>
</feature>
<comment type="cofactor">
    <cofactor evidence="1">
        <name>Mg(2+)</name>
        <dbReference type="ChEBI" id="CHEBI:18420"/>
    </cofactor>
</comment>
<dbReference type="PANTHER" id="PTHR48016">
    <property type="entry name" value="MAP KINASE KINASE KINASE SSK2-RELATED-RELATED"/>
    <property type="match status" value="1"/>
</dbReference>
<dbReference type="PROSITE" id="PS50011">
    <property type="entry name" value="PROTEIN_KINASE_DOM"/>
    <property type="match status" value="1"/>
</dbReference>
<evidence type="ECO:0000256" key="13">
    <source>
        <dbReference type="ARBA" id="ARBA00022842"/>
    </source>
</evidence>
<comment type="catalytic activity">
    <reaction evidence="15">
        <text>L-seryl-[protein] + ATP = O-phospho-L-seryl-[protein] + ADP + H(+)</text>
        <dbReference type="Rhea" id="RHEA:17989"/>
        <dbReference type="Rhea" id="RHEA-COMP:9863"/>
        <dbReference type="Rhea" id="RHEA-COMP:11604"/>
        <dbReference type="ChEBI" id="CHEBI:15378"/>
        <dbReference type="ChEBI" id="CHEBI:29999"/>
        <dbReference type="ChEBI" id="CHEBI:30616"/>
        <dbReference type="ChEBI" id="CHEBI:83421"/>
        <dbReference type="ChEBI" id="CHEBI:456216"/>
        <dbReference type="EC" id="2.7.11.25"/>
    </reaction>
</comment>
<dbReference type="PROSITE" id="PS00107">
    <property type="entry name" value="PROTEIN_KINASE_ATP"/>
    <property type="match status" value="1"/>
</dbReference>
<evidence type="ECO:0000256" key="6">
    <source>
        <dbReference type="ARBA" id="ARBA00022527"/>
    </source>
</evidence>
<evidence type="ECO:0000256" key="14">
    <source>
        <dbReference type="ARBA" id="ARBA00047559"/>
    </source>
</evidence>
<dbReference type="InterPro" id="IPR045801">
    <property type="entry name" value="MEKK4_N"/>
</dbReference>
<protein>
    <recommendedName>
        <fullName evidence="17">Mitogen-activated protein kinase kinase kinase 4</fullName>
        <ecNumber evidence="4">2.7.11.25</ecNumber>
    </recommendedName>
    <alternativeName>
        <fullName evidence="18">MAPK/ERK kinase kinase 4</fullName>
    </alternativeName>
</protein>
<feature type="compositionally biased region" description="Polar residues" evidence="20">
    <location>
        <begin position="541"/>
        <end position="562"/>
    </location>
</feature>
<feature type="region of interest" description="Disordered" evidence="20">
    <location>
        <begin position="149"/>
        <end position="170"/>
    </location>
</feature>
<feature type="compositionally biased region" description="Basic and acidic residues" evidence="20">
    <location>
        <begin position="1"/>
        <end position="17"/>
    </location>
</feature>
<name>A0A8W8JK91_MAGGI</name>